<sequence length="79" mass="8901">MEISSYTDINTTEYPLVYGSPFLKHHETQVDDIKTIVEKSVTPSSNTALVVGVVINQMMCTKEGQKFRCETPPLPDFLH</sequence>
<dbReference type="Proteomes" id="UP001196413">
    <property type="component" value="Unassembled WGS sequence"/>
</dbReference>
<proteinExistence type="predicted"/>
<reference evidence="1" key="1">
    <citation type="submission" date="2021-06" db="EMBL/GenBank/DDBJ databases">
        <title>Parelaphostrongylus tenuis whole genome reference sequence.</title>
        <authorList>
            <person name="Garwood T.J."/>
            <person name="Larsen P.A."/>
            <person name="Fountain-Jones N.M."/>
            <person name="Garbe J.R."/>
            <person name="Macchietto M.G."/>
            <person name="Kania S.A."/>
            <person name="Gerhold R.W."/>
            <person name="Richards J.E."/>
            <person name="Wolf T.M."/>
        </authorList>
    </citation>
    <scope>NUCLEOTIDE SEQUENCE</scope>
    <source>
        <strain evidence="1">MNPRO001-30</strain>
        <tissue evidence="1">Meninges</tissue>
    </source>
</reference>
<gene>
    <name evidence="1" type="ORF">KIN20_032681</name>
</gene>
<protein>
    <submittedName>
        <fullName evidence="1">Uncharacterized protein</fullName>
    </submittedName>
</protein>
<evidence type="ECO:0000313" key="1">
    <source>
        <dbReference type="EMBL" id="KAJ1370861.1"/>
    </source>
</evidence>
<dbReference type="AlphaFoldDB" id="A0AAD5R7A6"/>
<comment type="caution">
    <text evidence="1">The sequence shown here is derived from an EMBL/GenBank/DDBJ whole genome shotgun (WGS) entry which is preliminary data.</text>
</comment>
<accession>A0AAD5R7A6</accession>
<name>A0AAD5R7A6_PARTN</name>
<dbReference type="EMBL" id="JAHQIW010006868">
    <property type="protein sequence ID" value="KAJ1370861.1"/>
    <property type="molecule type" value="Genomic_DNA"/>
</dbReference>
<keyword evidence="2" id="KW-1185">Reference proteome</keyword>
<evidence type="ECO:0000313" key="2">
    <source>
        <dbReference type="Proteomes" id="UP001196413"/>
    </source>
</evidence>
<organism evidence="1 2">
    <name type="scientific">Parelaphostrongylus tenuis</name>
    <name type="common">Meningeal worm</name>
    <dbReference type="NCBI Taxonomy" id="148309"/>
    <lineage>
        <taxon>Eukaryota</taxon>
        <taxon>Metazoa</taxon>
        <taxon>Ecdysozoa</taxon>
        <taxon>Nematoda</taxon>
        <taxon>Chromadorea</taxon>
        <taxon>Rhabditida</taxon>
        <taxon>Rhabditina</taxon>
        <taxon>Rhabditomorpha</taxon>
        <taxon>Strongyloidea</taxon>
        <taxon>Metastrongylidae</taxon>
        <taxon>Parelaphostrongylus</taxon>
    </lineage>
</organism>